<name>A0ABV3DCE9_9ACTN</name>
<dbReference type="EMBL" id="JBEZFP010000014">
    <property type="protein sequence ID" value="MEU8133425.1"/>
    <property type="molecule type" value="Genomic_DNA"/>
</dbReference>
<dbReference type="SUPFAM" id="SSF51679">
    <property type="entry name" value="Bacterial luciferase-like"/>
    <property type="match status" value="1"/>
</dbReference>
<gene>
    <name evidence="2" type="ORF">AB0C36_07950</name>
</gene>
<proteinExistence type="predicted"/>
<dbReference type="Pfam" id="PF00296">
    <property type="entry name" value="Bac_luciferase"/>
    <property type="match status" value="1"/>
</dbReference>
<evidence type="ECO:0000313" key="2">
    <source>
        <dbReference type="EMBL" id="MEU8133425.1"/>
    </source>
</evidence>
<dbReference type="Proteomes" id="UP001551482">
    <property type="component" value="Unassembled WGS sequence"/>
</dbReference>
<dbReference type="PANTHER" id="PTHR30137">
    <property type="entry name" value="LUCIFERASE-LIKE MONOOXYGENASE"/>
    <property type="match status" value="1"/>
</dbReference>
<evidence type="ECO:0000259" key="1">
    <source>
        <dbReference type="Pfam" id="PF00296"/>
    </source>
</evidence>
<reference evidence="2 3" key="1">
    <citation type="submission" date="2024-06" db="EMBL/GenBank/DDBJ databases">
        <title>The Natural Products Discovery Center: Release of the First 8490 Sequenced Strains for Exploring Actinobacteria Biosynthetic Diversity.</title>
        <authorList>
            <person name="Kalkreuter E."/>
            <person name="Kautsar S.A."/>
            <person name="Yang D."/>
            <person name="Bader C.D."/>
            <person name="Teijaro C.N."/>
            <person name="Fluegel L."/>
            <person name="Davis C.M."/>
            <person name="Simpson J.R."/>
            <person name="Lauterbach L."/>
            <person name="Steele A.D."/>
            <person name="Gui C."/>
            <person name="Meng S."/>
            <person name="Li G."/>
            <person name="Viehrig K."/>
            <person name="Ye F."/>
            <person name="Su P."/>
            <person name="Kiefer A.F."/>
            <person name="Nichols A."/>
            <person name="Cepeda A.J."/>
            <person name="Yan W."/>
            <person name="Fan B."/>
            <person name="Jiang Y."/>
            <person name="Adhikari A."/>
            <person name="Zheng C.-J."/>
            <person name="Schuster L."/>
            <person name="Cowan T.M."/>
            <person name="Smanski M.J."/>
            <person name="Chevrette M.G."/>
            <person name="De Carvalho L.P.S."/>
            <person name="Shen B."/>
        </authorList>
    </citation>
    <scope>NUCLEOTIDE SEQUENCE [LARGE SCALE GENOMIC DNA]</scope>
    <source>
        <strain evidence="2 3">NPDC048946</strain>
    </source>
</reference>
<sequence length="334" mass="35398">MHHRPRSLPRLGWITHVSADGPPRSLYRETIELAVAAEELGFHSFWVAQHHFGAHGGTLPSPLVLLAAIAEHTTRIRLGTAVVVGPAENALRLAEDAAVVDALSGGRLELGLGAGADATASRAFGLDHERRHDVLDGLLPVLLDALDGRELPGGVRLTPPAPELSERVWLGTGSAAGMDRAARLGLGVMYGRRGPGPDGPHAQDTEYARLADGYRGRMEAAGRTARIAVSRPVFPSEPAELARAVLAPRLRDWIDDGVRTGRYPDGFDPDAYLAAGAFAYGAPDQVAAALARDPGLPGATDLLCHTQPVRLGLRLVLPAMELIARQVGRPRTPA</sequence>
<dbReference type="InterPro" id="IPR011251">
    <property type="entry name" value="Luciferase-like_dom"/>
</dbReference>
<protein>
    <submittedName>
        <fullName evidence="2">LLM class flavin-dependent oxidoreductase</fullName>
    </submittedName>
</protein>
<feature type="domain" description="Luciferase-like" evidence="1">
    <location>
        <begin position="21"/>
        <end position="258"/>
    </location>
</feature>
<dbReference type="InterPro" id="IPR050766">
    <property type="entry name" value="Bact_Lucif_Oxidored"/>
</dbReference>
<dbReference type="CDD" id="cd00347">
    <property type="entry name" value="Flavin_utilizing_monoxygenases"/>
    <property type="match status" value="1"/>
</dbReference>
<accession>A0ABV3DCE9</accession>
<dbReference type="InterPro" id="IPR036661">
    <property type="entry name" value="Luciferase-like_sf"/>
</dbReference>
<organism evidence="2 3">
    <name type="scientific">Streptodolium elevatio</name>
    <dbReference type="NCBI Taxonomy" id="3157996"/>
    <lineage>
        <taxon>Bacteria</taxon>
        <taxon>Bacillati</taxon>
        <taxon>Actinomycetota</taxon>
        <taxon>Actinomycetes</taxon>
        <taxon>Kitasatosporales</taxon>
        <taxon>Streptomycetaceae</taxon>
        <taxon>Streptodolium</taxon>
    </lineage>
</organism>
<dbReference type="RefSeq" id="WP_358350883.1">
    <property type="nucleotide sequence ID" value="NZ_JBEZFP010000014.1"/>
</dbReference>
<evidence type="ECO:0000313" key="3">
    <source>
        <dbReference type="Proteomes" id="UP001551482"/>
    </source>
</evidence>
<comment type="caution">
    <text evidence="2">The sequence shown here is derived from an EMBL/GenBank/DDBJ whole genome shotgun (WGS) entry which is preliminary data.</text>
</comment>
<keyword evidence="3" id="KW-1185">Reference proteome</keyword>
<dbReference type="PANTHER" id="PTHR30137:SF15">
    <property type="entry name" value="BLL6902 PROTEIN"/>
    <property type="match status" value="1"/>
</dbReference>
<dbReference type="Gene3D" id="3.20.20.30">
    <property type="entry name" value="Luciferase-like domain"/>
    <property type="match status" value="1"/>
</dbReference>